<evidence type="ECO:0000313" key="2">
    <source>
        <dbReference type="EMBL" id="HIQ82223.1"/>
    </source>
</evidence>
<feature type="transmembrane region" description="Helical" evidence="1">
    <location>
        <begin position="367"/>
        <end position="384"/>
    </location>
</feature>
<evidence type="ECO:0000256" key="1">
    <source>
        <dbReference type="SAM" id="Phobius"/>
    </source>
</evidence>
<feature type="transmembrane region" description="Helical" evidence="1">
    <location>
        <begin position="12"/>
        <end position="32"/>
    </location>
</feature>
<reference evidence="2" key="1">
    <citation type="submission" date="2020-10" db="EMBL/GenBank/DDBJ databases">
        <authorList>
            <person name="Gilroy R."/>
        </authorList>
    </citation>
    <scope>NUCLEOTIDE SEQUENCE</scope>
    <source>
        <strain evidence="2">ChiSjej6B24-2974</strain>
    </source>
</reference>
<proteinExistence type="predicted"/>
<feature type="transmembrane region" description="Helical" evidence="1">
    <location>
        <begin position="173"/>
        <end position="189"/>
    </location>
</feature>
<keyword evidence="1" id="KW-0472">Membrane</keyword>
<feature type="transmembrane region" description="Helical" evidence="1">
    <location>
        <begin position="270"/>
        <end position="291"/>
    </location>
</feature>
<dbReference type="AlphaFoldDB" id="A0A9D1CW38"/>
<reference evidence="2" key="2">
    <citation type="journal article" date="2021" name="PeerJ">
        <title>Extensive microbial diversity within the chicken gut microbiome revealed by metagenomics and culture.</title>
        <authorList>
            <person name="Gilroy R."/>
            <person name="Ravi A."/>
            <person name="Getino M."/>
            <person name="Pursley I."/>
            <person name="Horton D.L."/>
            <person name="Alikhan N.F."/>
            <person name="Baker D."/>
            <person name="Gharbi K."/>
            <person name="Hall N."/>
            <person name="Watson M."/>
            <person name="Adriaenssens E.M."/>
            <person name="Foster-Nyarko E."/>
            <person name="Jarju S."/>
            <person name="Secka A."/>
            <person name="Antonio M."/>
            <person name="Oren A."/>
            <person name="Chaudhuri R.R."/>
            <person name="La Ragione R."/>
            <person name="Hildebrand F."/>
            <person name="Pallen M.J."/>
        </authorList>
    </citation>
    <scope>NUCLEOTIDE SEQUENCE</scope>
    <source>
        <strain evidence="2">ChiSjej6B24-2974</strain>
    </source>
</reference>
<evidence type="ECO:0000313" key="3">
    <source>
        <dbReference type="Proteomes" id="UP000824260"/>
    </source>
</evidence>
<dbReference type="EMBL" id="DVFZ01000037">
    <property type="protein sequence ID" value="HIQ82223.1"/>
    <property type="molecule type" value="Genomic_DNA"/>
</dbReference>
<sequence length="426" mass="47152">MKTYAKTLGKSILLVVVCAVAGLLLLLAAFSLPSGRTQENMATSAAIFAKEGAYPQVNTLGANSQLDNFTDALMLMNAAYVEDTSLLDRVINVYRPVVNGENPAQVFVSCYGEGEPADDVSAYPRYWHGYLVTLKPLLMLFEYGQIRVINAMVVAALALGVAVMMYRRGLGRYVLAYLIALMMIDPVAISHSLQFMTVYCLYSLAAIVFLWKREKLLASETRLLIFFTLTGCLTSYFDFLTYPLVTYGVPATLYLCSVPDATWKKALKGLVLTLVAWGVGYVGMWTGKWILGSLLGGGNLLEEALRLLRIRTSNSDAAGAQASLFMLVKRQLFRLKSPSLAVAAVYVLVTGVCFLKRAPRRKLAGLSWLPWIALCVLPFVWYVGAFNHSYVHAFFTYRELMITAFCGMCLLTRYARKVENPTPLKA</sequence>
<protein>
    <submittedName>
        <fullName evidence="2">Uncharacterized protein</fullName>
    </submittedName>
</protein>
<feature type="transmembrane region" description="Helical" evidence="1">
    <location>
        <begin position="337"/>
        <end position="355"/>
    </location>
</feature>
<name>A0A9D1CW38_9FIRM</name>
<keyword evidence="1" id="KW-0812">Transmembrane</keyword>
<feature type="transmembrane region" description="Helical" evidence="1">
    <location>
        <begin position="146"/>
        <end position="166"/>
    </location>
</feature>
<gene>
    <name evidence="2" type="ORF">IAA52_03890</name>
</gene>
<comment type="caution">
    <text evidence="2">The sequence shown here is derived from an EMBL/GenBank/DDBJ whole genome shotgun (WGS) entry which is preliminary data.</text>
</comment>
<feature type="transmembrane region" description="Helical" evidence="1">
    <location>
        <begin position="223"/>
        <end position="239"/>
    </location>
</feature>
<feature type="transmembrane region" description="Helical" evidence="1">
    <location>
        <begin position="195"/>
        <end position="211"/>
    </location>
</feature>
<organism evidence="2 3">
    <name type="scientific">Candidatus Pullichristensenella stercorigallinarum</name>
    <dbReference type="NCBI Taxonomy" id="2840909"/>
    <lineage>
        <taxon>Bacteria</taxon>
        <taxon>Bacillati</taxon>
        <taxon>Bacillota</taxon>
        <taxon>Clostridia</taxon>
        <taxon>Candidatus Pullichristensenella</taxon>
    </lineage>
</organism>
<dbReference type="Proteomes" id="UP000824260">
    <property type="component" value="Unassembled WGS sequence"/>
</dbReference>
<accession>A0A9D1CW38</accession>
<keyword evidence="1" id="KW-1133">Transmembrane helix</keyword>